<dbReference type="EMBL" id="DQID01000277">
    <property type="protein sequence ID" value="HCT15234.1"/>
    <property type="molecule type" value="Genomic_DNA"/>
</dbReference>
<organism evidence="1 2">
    <name type="scientific">Corynebacterium nuruki</name>
    <dbReference type="NCBI Taxonomy" id="1032851"/>
    <lineage>
        <taxon>Bacteria</taxon>
        <taxon>Bacillati</taxon>
        <taxon>Actinomycetota</taxon>
        <taxon>Actinomycetes</taxon>
        <taxon>Mycobacteriales</taxon>
        <taxon>Corynebacteriaceae</taxon>
        <taxon>Corynebacterium</taxon>
    </lineage>
</organism>
<proteinExistence type="predicted"/>
<comment type="caution">
    <text evidence="1">The sequence shown here is derived from an EMBL/GenBank/DDBJ whole genome shotgun (WGS) entry which is preliminary data.</text>
</comment>
<evidence type="ECO:0000313" key="2">
    <source>
        <dbReference type="Proteomes" id="UP000261739"/>
    </source>
</evidence>
<dbReference type="RefSeq" id="WP_010121633.1">
    <property type="nucleotide sequence ID" value="NZ_DAITTW010000002.1"/>
</dbReference>
<gene>
    <name evidence="1" type="ORF">DIW82_10745</name>
</gene>
<evidence type="ECO:0000313" key="1">
    <source>
        <dbReference type="EMBL" id="HCT15234.1"/>
    </source>
</evidence>
<dbReference type="AlphaFoldDB" id="A0A3D4T117"/>
<accession>A0A3D4T117</accession>
<dbReference type="Proteomes" id="UP000261739">
    <property type="component" value="Unassembled WGS sequence"/>
</dbReference>
<protein>
    <submittedName>
        <fullName evidence="1">Uncharacterized protein</fullName>
    </submittedName>
</protein>
<name>A0A3D4T117_9CORY</name>
<reference evidence="1 2" key="1">
    <citation type="journal article" date="2018" name="Nat. Biotechnol.">
        <title>A standardized bacterial taxonomy based on genome phylogeny substantially revises the tree of life.</title>
        <authorList>
            <person name="Parks D.H."/>
            <person name="Chuvochina M."/>
            <person name="Waite D.W."/>
            <person name="Rinke C."/>
            <person name="Skarshewski A."/>
            <person name="Chaumeil P.A."/>
            <person name="Hugenholtz P."/>
        </authorList>
    </citation>
    <scope>NUCLEOTIDE SEQUENCE [LARGE SCALE GENOMIC DNA]</scope>
    <source>
        <strain evidence="1">UBA11247</strain>
    </source>
</reference>
<sequence length="200" mass="20680">MTPIDTTTVLSCQVTGHDLATTSGHLHPVTARFPHLTVTGWLARHCLDVPLFLADSLDATARHTAYAVTNILHDLPWDGDADGIADSSGSITDDALIISSITGDFAVDRTPDVFITGPGPEDPAPLLTILVDRLGLTAGGCVVAGADPGLAALGLAPWEHGDNVWWRRIPGRTGGTARSADTADTVDTATTVTTAPAVTA</sequence>